<dbReference type="HOGENOM" id="CLU_039761_0_0_1"/>
<dbReference type="OrthoDB" id="6017046at2759"/>
<dbReference type="AlphaFoldDB" id="A0A0C3B1F8"/>
<organism evidence="1 2">
    <name type="scientific">Serendipita vermifera MAFF 305830</name>
    <dbReference type="NCBI Taxonomy" id="933852"/>
    <lineage>
        <taxon>Eukaryota</taxon>
        <taxon>Fungi</taxon>
        <taxon>Dikarya</taxon>
        <taxon>Basidiomycota</taxon>
        <taxon>Agaricomycotina</taxon>
        <taxon>Agaricomycetes</taxon>
        <taxon>Sebacinales</taxon>
        <taxon>Serendipitaceae</taxon>
        <taxon>Serendipita</taxon>
    </lineage>
</organism>
<reference evidence="2" key="2">
    <citation type="submission" date="2015-01" db="EMBL/GenBank/DDBJ databases">
        <title>Evolutionary Origins and Diversification of the Mycorrhizal Mutualists.</title>
        <authorList>
            <consortium name="DOE Joint Genome Institute"/>
            <consortium name="Mycorrhizal Genomics Consortium"/>
            <person name="Kohler A."/>
            <person name="Kuo A."/>
            <person name="Nagy L.G."/>
            <person name="Floudas D."/>
            <person name="Copeland A."/>
            <person name="Barry K.W."/>
            <person name="Cichocki N."/>
            <person name="Veneault-Fourrey C."/>
            <person name="LaButti K."/>
            <person name="Lindquist E.A."/>
            <person name="Lipzen A."/>
            <person name="Lundell T."/>
            <person name="Morin E."/>
            <person name="Murat C."/>
            <person name="Riley R."/>
            <person name="Ohm R."/>
            <person name="Sun H."/>
            <person name="Tunlid A."/>
            <person name="Henrissat B."/>
            <person name="Grigoriev I.V."/>
            <person name="Hibbett D.S."/>
            <person name="Martin F."/>
        </authorList>
    </citation>
    <scope>NUCLEOTIDE SEQUENCE [LARGE SCALE GENOMIC DNA]</scope>
    <source>
        <strain evidence="2">MAFF 305830</strain>
    </source>
</reference>
<evidence type="ECO:0000313" key="2">
    <source>
        <dbReference type="Proteomes" id="UP000054097"/>
    </source>
</evidence>
<keyword evidence="2" id="KW-1185">Reference proteome</keyword>
<dbReference type="PANTHER" id="PTHR46177:SF1">
    <property type="entry name" value="INTEGRASE CATALYTIC DOMAIN-CONTAINING PROTEIN"/>
    <property type="match status" value="1"/>
</dbReference>
<reference evidence="1 2" key="1">
    <citation type="submission" date="2014-04" db="EMBL/GenBank/DDBJ databases">
        <authorList>
            <consortium name="DOE Joint Genome Institute"/>
            <person name="Kuo A."/>
            <person name="Zuccaro A."/>
            <person name="Kohler A."/>
            <person name="Nagy L.G."/>
            <person name="Floudas D."/>
            <person name="Copeland A."/>
            <person name="Barry K.W."/>
            <person name="Cichocki N."/>
            <person name="Veneault-Fourrey C."/>
            <person name="LaButti K."/>
            <person name="Lindquist E.A."/>
            <person name="Lipzen A."/>
            <person name="Lundell T."/>
            <person name="Morin E."/>
            <person name="Murat C."/>
            <person name="Sun H."/>
            <person name="Tunlid A."/>
            <person name="Henrissat B."/>
            <person name="Grigoriev I.V."/>
            <person name="Hibbett D.S."/>
            <person name="Martin F."/>
            <person name="Nordberg H.P."/>
            <person name="Cantor M.N."/>
            <person name="Hua S.X."/>
        </authorList>
    </citation>
    <scope>NUCLEOTIDE SEQUENCE [LARGE SCALE GENOMIC DNA]</scope>
    <source>
        <strain evidence="1 2">MAFF 305830</strain>
    </source>
</reference>
<gene>
    <name evidence="1" type="ORF">M408DRAFT_22090</name>
</gene>
<name>A0A0C3B1F8_SERVB</name>
<dbReference type="EMBL" id="KN824284">
    <property type="protein sequence ID" value="KIM30610.1"/>
    <property type="molecule type" value="Genomic_DNA"/>
</dbReference>
<evidence type="ECO:0000313" key="1">
    <source>
        <dbReference type="EMBL" id="KIM30610.1"/>
    </source>
</evidence>
<proteinExistence type="predicted"/>
<dbReference type="STRING" id="933852.A0A0C3B1F8"/>
<evidence type="ECO:0008006" key="3">
    <source>
        <dbReference type="Google" id="ProtNLM"/>
    </source>
</evidence>
<dbReference type="Proteomes" id="UP000054097">
    <property type="component" value="Unassembled WGS sequence"/>
</dbReference>
<protein>
    <recommendedName>
        <fullName evidence="3">Clr5 domain-containing protein</fullName>
    </recommendedName>
</protein>
<accession>A0A0C3B1F8</accession>
<sequence length="402" mass="45919">MPNATGVNGYGPKNWPSDEVLTEFLTQCAYQNGGRGVEITQQLQLLQSKFGLSIGKSKFFELKKRLQIPSDPAGCWGVGQVRGRVAQTGILVTRQVVRDYAVNNHPEQVAQRMRSTGRKIPRKPLDLLGPLHQVHWDGHEKMGWQALRFGDKTGLNVYGGRCAWTSRIVKLVLVPNARCSRTIGHLYLDWVEEGNVIPLTNFSDKGTEVVEMMKIQTRLRQLAAPDIDPFEYPAFRQGLWRWHRDADGRTLKAELLNGAAYYNPSISFHAFLFYWVWVPFVQSKLDEWVAYYNAHVIRKQADKIAPTGVSPDMLTFSPEMYDVNAHDKSIRVEKDWVNEERALLGGLEERARLFEWYPSTFDDAARDAWTTIGSPTRQLETCWTLFQNMSAILIDRADDWAS</sequence>
<dbReference type="PANTHER" id="PTHR46177">
    <property type="entry name" value="INTEGRASE CATALYTIC DOMAIN-CONTAINING PROTEIN"/>
    <property type="match status" value="1"/>
</dbReference>